<dbReference type="SUPFAM" id="SSF52788">
    <property type="entry name" value="Phosphotyrosine protein phosphatases I"/>
    <property type="match status" value="1"/>
</dbReference>
<dbReference type="InterPro" id="IPR023485">
    <property type="entry name" value="Ptyr_pPase"/>
</dbReference>
<accession>A0ABS1B9K5</accession>
<dbReference type="InterPro" id="IPR036196">
    <property type="entry name" value="Ptyr_pPase_sf"/>
</dbReference>
<keyword evidence="4" id="KW-0904">Protein phosphatase</keyword>
<name>A0ABS1B9K5_9MICO</name>
<comment type="caution">
    <text evidence="6">The sequence shown here is derived from an EMBL/GenBank/DDBJ whole genome shotgun (WGS) entry which is preliminary data.</text>
</comment>
<keyword evidence="3" id="KW-0378">Hydrolase</keyword>
<dbReference type="Proteomes" id="UP000612352">
    <property type="component" value="Unassembled WGS sequence"/>
</dbReference>
<dbReference type="Gene3D" id="3.40.50.2300">
    <property type="match status" value="1"/>
</dbReference>
<evidence type="ECO:0000313" key="6">
    <source>
        <dbReference type="EMBL" id="MBK0330640.1"/>
    </source>
</evidence>
<sequence length="162" mass="17878">MTFRIITVCTGNICRSPMAEYMLRGAFEDEGLADQVEVSSAGTTSWETGEPIDPRAGAKLRELGFDPSGHRARQVTPEELRDVDLVLALDHDHVGPLERIGGRGVSDRLHMLREFDPEAPDDLGIRDPWYGDSSDFEDTARKIEAASRGIVEHVRGHLPGRG</sequence>
<reference evidence="6 7" key="1">
    <citation type="submission" date="2020-12" db="EMBL/GenBank/DDBJ databases">
        <title>Brachybacterium sp. MASK1Z-5, whole genome shotgun sequence.</title>
        <authorList>
            <person name="Tuo L."/>
        </authorList>
    </citation>
    <scope>NUCLEOTIDE SEQUENCE [LARGE SCALE GENOMIC DNA]</scope>
    <source>
        <strain evidence="6 7">MASK1Z-5</strain>
    </source>
</reference>
<feature type="domain" description="Phosphotyrosine protein phosphatase I" evidence="5">
    <location>
        <begin position="3"/>
        <end position="153"/>
    </location>
</feature>
<dbReference type="PRINTS" id="PR00719">
    <property type="entry name" value="LMWPTPASE"/>
</dbReference>
<evidence type="ECO:0000256" key="4">
    <source>
        <dbReference type="ARBA" id="ARBA00022912"/>
    </source>
</evidence>
<protein>
    <recommendedName>
        <fullName evidence="2">protein-tyrosine-phosphatase</fullName>
        <ecNumber evidence="2">3.1.3.48</ecNumber>
    </recommendedName>
</protein>
<keyword evidence="7" id="KW-1185">Reference proteome</keyword>
<dbReference type="EMBL" id="JAEDAJ010000002">
    <property type="protein sequence ID" value="MBK0330640.1"/>
    <property type="molecule type" value="Genomic_DNA"/>
</dbReference>
<dbReference type="InterPro" id="IPR050438">
    <property type="entry name" value="LMW_PTPase"/>
</dbReference>
<dbReference type="SMART" id="SM00226">
    <property type="entry name" value="LMWPc"/>
    <property type="match status" value="1"/>
</dbReference>
<evidence type="ECO:0000256" key="2">
    <source>
        <dbReference type="ARBA" id="ARBA00013064"/>
    </source>
</evidence>
<dbReference type="Pfam" id="PF01451">
    <property type="entry name" value="LMWPc"/>
    <property type="match status" value="1"/>
</dbReference>
<proteinExistence type="inferred from homology"/>
<dbReference type="PANTHER" id="PTHR11717">
    <property type="entry name" value="LOW MOLECULAR WEIGHT PROTEIN TYROSINE PHOSPHATASE"/>
    <property type="match status" value="1"/>
</dbReference>
<dbReference type="PANTHER" id="PTHR11717:SF7">
    <property type="entry name" value="LOW MOLECULAR WEIGHT PHOSPHOTYROSINE PROTEIN PHOSPHATASE"/>
    <property type="match status" value="1"/>
</dbReference>
<evidence type="ECO:0000313" key="7">
    <source>
        <dbReference type="Proteomes" id="UP000612352"/>
    </source>
</evidence>
<gene>
    <name evidence="6" type="ORF">I8D64_04410</name>
</gene>
<dbReference type="EC" id="3.1.3.48" evidence="2"/>
<dbReference type="CDD" id="cd16343">
    <property type="entry name" value="LMWPTP"/>
    <property type="match status" value="1"/>
</dbReference>
<dbReference type="RefSeq" id="WP_200501310.1">
    <property type="nucleotide sequence ID" value="NZ_JAEDAJ010000002.1"/>
</dbReference>
<dbReference type="InterPro" id="IPR017867">
    <property type="entry name" value="Tyr_phospatase_low_mol_wt"/>
</dbReference>
<organism evidence="6 7">
    <name type="scientific">Brachybacterium halotolerans</name>
    <dbReference type="NCBI Taxonomy" id="2795215"/>
    <lineage>
        <taxon>Bacteria</taxon>
        <taxon>Bacillati</taxon>
        <taxon>Actinomycetota</taxon>
        <taxon>Actinomycetes</taxon>
        <taxon>Micrococcales</taxon>
        <taxon>Dermabacteraceae</taxon>
        <taxon>Brachybacterium</taxon>
    </lineage>
</organism>
<comment type="similarity">
    <text evidence="1">Belongs to the low molecular weight phosphotyrosine protein phosphatase family.</text>
</comment>
<evidence type="ECO:0000259" key="5">
    <source>
        <dbReference type="SMART" id="SM00226"/>
    </source>
</evidence>
<evidence type="ECO:0000256" key="3">
    <source>
        <dbReference type="ARBA" id="ARBA00022801"/>
    </source>
</evidence>
<evidence type="ECO:0000256" key="1">
    <source>
        <dbReference type="ARBA" id="ARBA00011063"/>
    </source>
</evidence>